<dbReference type="InterPro" id="IPR012867">
    <property type="entry name" value="DUF1648"/>
</dbReference>
<keyword evidence="4" id="KW-1185">Reference proteome</keyword>
<dbReference type="EMBL" id="CP002160">
    <property type="protein sequence ID" value="ADL52430.1"/>
    <property type="molecule type" value="Genomic_DNA"/>
</dbReference>
<keyword evidence="1" id="KW-1133">Transmembrane helix</keyword>
<dbReference type="OrthoDB" id="9808690at2"/>
<dbReference type="AlphaFoldDB" id="D9SRK1"/>
<feature type="domain" description="DUF1648" evidence="2">
    <location>
        <begin position="27"/>
        <end position="73"/>
    </location>
</feature>
<organism evidence="3 4">
    <name type="scientific">Clostridium cellulovorans (strain ATCC 35296 / DSM 3052 / OCM 3 / 743B)</name>
    <dbReference type="NCBI Taxonomy" id="573061"/>
    <lineage>
        <taxon>Bacteria</taxon>
        <taxon>Bacillati</taxon>
        <taxon>Bacillota</taxon>
        <taxon>Clostridia</taxon>
        <taxon>Eubacteriales</taxon>
        <taxon>Clostridiaceae</taxon>
        <taxon>Clostridium</taxon>
    </lineage>
</organism>
<evidence type="ECO:0000256" key="1">
    <source>
        <dbReference type="SAM" id="Phobius"/>
    </source>
</evidence>
<gene>
    <name evidence="3" type="ordered locus">Clocel_2733</name>
</gene>
<sequence>MKKYKKRPIFKLPLSEFEAIVEIIDILMLVFSTIITYRYWGLLQERVPTHFNLIGQISEWGGKGSLLLMPIAMVIIYFFITILEKYPHIYNYPKPITKETAKNQYRIARQCLMIIKTIILSFLSYFYWQSIQSAILLKRNLNFWFILIFIVALFSTLGYYIYKLINNSEVI</sequence>
<dbReference type="HOGENOM" id="CLU_120972_0_0_9"/>
<keyword evidence="1" id="KW-0812">Transmembrane</keyword>
<dbReference type="STRING" id="573061.Clocel_2733"/>
<feature type="transmembrane region" description="Helical" evidence="1">
    <location>
        <begin position="66"/>
        <end position="86"/>
    </location>
</feature>
<feature type="transmembrane region" description="Helical" evidence="1">
    <location>
        <begin position="20"/>
        <end position="40"/>
    </location>
</feature>
<feature type="transmembrane region" description="Helical" evidence="1">
    <location>
        <begin position="107"/>
        <end position="128"/>
    </location>
</feature>
<dbReference type="Pfam" id="PF07853">
    <property type="entry name" value="DUF1648"/>
    <property type="match status" value="1"/>
</dbReference>
<protein>
    <recommendedName>
        <fullName evidence="2">DUF1648 domain-containing protein</fullName>
    </recommendedName>
</protein>
<feature type="transmembrane region" description="Helical" evidence="1">
    <location>
        <begin position="143"/>
        <end position="162"/>
    </location>
</feature>
<accession>D9SRK1</accession>
<keyword evidence="1" id="KW-0472">Membrane</keyword>
<dbReference type="RefSeq" id="WP_013291791.1">
    <property type="nucleotide sequence ID" value="NC_014393.1"/>
</dbReference>
<proteinExistence type="predicted"/>
<evidence type="ECO:0000259" key="2">
    <source>
        <dbReference type="Pfam" id="PF07853"/>
    </source>
</evidence>
<reference evidence="3 4" key="1">
    <citation type="submission" date="2010-08" db="EMBL/GenBank/DDBJ databases">
        <title>Complete sequence of Clostridium cellulovorans 743B.</title>
        <authorList>
            <consortium name="US DOE Joint Genome Institute"/>
            <person name="Lucas S."/>
            <person name="Copeland A."/>
            <person name="Lapidus A."/>
            <person name="Cheng J.-F."/>
            <person name="Bruce D."/>
            <person name="Goodwin L."/>
            <person name="Pitluck S."/>
            <person name="Chertkov O."/>
            <person name="Detter J.C."/>
            <person name="Han C."/>
            <person name="Tapia R."/>
            <person name="Land M."/>
            <person name="Hauser L."/>
            <person name="Chang Y.-J."/>
            <person name="Jeffries C."/>
            <person name="Kyrpides N."/>
            <person name="Ivanova N."/>
            <person name="Mikhailova N."/>
            <person name="Hemme C.L."/>
            <person name="Woyke T."/>
        </authorList>
    </citation>
    <scope>NUCLEOTIDE SEQUENCE [LARGE SCALE GENOMIC DNA]</scope>
    <source>
        <strain evidence="4">ATCC 35296 / DSM 3052 / OCM 3 / 743B</strain>
    </source>
</reference>
<evidence type="ECO:0000313" key="3">
    <source>
        <dbReference type="EMBL" id="ADL52430.1"/>
    </source>
</evidence>
<name>D9SRK1_CLOC7</name>
<dbReference type="KEGG" id="ccb:Clocel_2733"/>
<evidence type="ECO:0000313" key="4">
    <source>
        <dbReference type="Proteomes" id="UP000002730"/>
    </source>
</evidence>
<dbReference type="Proteomes" id="UP000002730">
    <property type="component" value="Chromosome"/>
</dbReference>
<dbReference type="eggNOG" id="COG4194">
    <property type="taxonomic scope" value="Bacteria"/>
</dbReference>